<proteinExistence type="predicted"/>
<accession>A0AC61RBU1</accession>
<dbReference type="EMBL" id="SRYB01000023">
    <property type="protein sequence ID" value="TGY77534.1"/>
    <property type="molecule type" value="Genomic_DNA"/>
</dbReference>
<keyword evidence="2" id="KW-1185">Reference proteome</keyword>
<protein>
    <submittedName>
        <fullName evidence="1">Polyprenyl synthetase family protein</fullName>
    </submittedName>
</protein>
<comment type="caution">
    <text evidence="1">The sequence shown here is derived from an EMBL/GenBank/DDBJ whole genome shotgun (WGS) entry which is preliminary data.</text>
</comment>
<evidence type="ECO:0000313" key="1">
    <source>
        <dbReference type="EMBL" id="TGY77534.1"/>
    </source>
</evidence>
<reference evidence="1" key="1">
    <citation type="submission" date="2019-04" db="EMBL/GenBank/DDBJ databases">
        <title>Microbes associate with the intestines of laboratory mice.</title>
        <authorList>
            <person name="Navarre W."/>
            <person name="Wong E."/>
            <person name="Huang K."/>
            <person name="Tropini C."/>
            <person name="Ng K."/>
            <person name="Yu B."/>
        </authorList>
    </citation>
    <scope>NUCLEOTIDE SEQUENCE</scope>
    <source>
        <strain evidence="1">NM04_E33</strain>
    </source>
</reference>
<sequence>MKTIAEYSSDVELAIRSLGLPGGKLSSLYEPIEYGLSAGGKRIRPVLVLMGADAFGGNALSAMTPAVGIETFHNFTLLHDDVMDNSDLRRGRPTVHKKYDENTAILSGDTMLTLATKYVATVDDAKLRRVLDTFNDMALRVYEGQRMDMDFETAESIAVNDYLEMIEGKTSSLLGASVKIGAIIGDASDKDADLMYEYGKMMGVAFQIQDDWLDTFGDSATFGKPIGGDILNGKKTYLYVAALAEGGQTADALRAAFNIPAGEMRIKAVTRLYEKLGIDEKCKKAVGHYSSKALKALNATSLDEEKKEAFRKLAEKLIGRKK</sequence>
<evidence type="ECO:0000313" key="2">
    <source>
        <dbReference type="Proteomes" id="UP000306319"/>
    </source>
</evidence>
<name>A0AC61RBU1_9BACT</name>
<dbReference type="Proteomes" id="UP000306319">
    <property type="component" value="Unassembled WGS sequence"/>
</dbReference>
<gene>
    <name evidence="1" type="ORF">E5331_13900</name>
</gene>
<organism evidence="1 2">
    <name type="scientific">Lepagella muris</name>
    <dbReference type="NCBI Taxonomy" id="3032870"/>
    <lineage>
        <taxon>Bacteria</taxon>
        <taxon>Pseudomonadati</taxon>
        <taxon>Bacteroidota</taxon>
        <taxon>Bacteroidia</taxon>
        <taxon>Bacteroidales</taxon>
        <taxon>Muribaculaceae</taxon>
        <taxon>Lepagella</taxon>
    </lineage>
</organism>